<organism evidence="6 7">
    <name type="scientific">Sorangium atrum</name>
    <dbReference type="NCBI Taxonomy" id="2995308"/>
    <lineage>
        <taxon>Bacteria</taxon>
        <taxon>Pseudomonadati</taxon>
        <taxon>Myxococcota</taxon>
        <taxon>Polyangia</taxon>
        <taxon>Polyangiales</taxon>
        <taxon>Polyangiaceae</taxon>
        <taxon>Sorangium</taxon>
    </lineage>
</organism>
<dbReference type="Pfam" id="PF16925">
    <property type="entry name" value="TetR_C_13"/>
    <property type="match status" value="1"/>
</dbReference>
<dbReference type="PANTHER" id="PTHR47506:SF1">
    <property type="entry name" value="HTH-TYPE TRANSCRIPTIONAL REGULATOR YJDC"/>
    <property type="match status" value="1"/>
</dbReference>
<evidence type="ECO:0000256" key="4">
    <source>
        <dbReference type="PROSITE-ProRule" id="PRU00335"/>
    </source>
</evidence>
<name>A0ABT5BY70_9BACT</name>
<dbReference type="PANTHER" id="PTHR47506">
    <property type="entry name" value="TRANSCRIPTIONAL REGULATORY PROTEIN"/>
    <property type="match status" value="1"/>
</dbReference>
<dbReference type="Pfam" id="PF00440">
    <property type="entry name" value="TetR_N"/>
    <property type="match status" value="1"/>
</dbReference>
<keyword evidence="3" id="KW-0804">Transcription</keyword>
<reference evidence="6 7" key="1">
    <citation type="submission" date="2023-01" db="EMBL/GenBank/DDBJ databases">
        <title>Minimal conservation of predation-associated metabolite biosynthetic gene clusters underscores biosynthetic potential of Myxococcota including descriptions for ten novel species: Archangium lansinium sp. nov., Myxococcus landrumus sp. nov., Nannocystis bai.</title>
        <authorList>
            <person name="Ahearne A."/>
            <person name="Stevens C."/>
            <person name="Dowd S."/>
        </authorList>
    </citation>
    <scope>NUCLEOTIDE SEQUENCE [LARGE SCALE GENOMIC DNA]</scope>
    <source>
        <strain evidence="6 7">WIWO2</strain>
    </source>
</reference>
<dbReference type="PROSITE" id="PS50977">
    <property type="entry name" value="HTH_TETR_2"/>
    <property type="match status" value="1"/>
</dbReference>
<dbReference type="InterPro" id="IPR009057">
    <property type="entry name" value="Homeodomain-like_sf"/>
</dbReference>
<dbReference type="RefSeq" id="WP_272096056.1">
    <property type="nucleotide sequence ID" value="NZ_JAQNDK010000002.1"/>
</dbReference>
<gene>
    <name evidence="6" type="ORF">POL72_15310</name>
</gene>
<dbReference type="InterPro" id="IPR036271">
    <property type="entry name" value="Tet_transcr_reg_TetR-rel_C_sf"/>
</dbReference>
<evidence type="ECO:0000313" key="7">
    <source>
        <dbReference type="Proteomes" id="UP001217485"/>
    </source>
</evidence>
<comment type="caution">
    <text evidence="6">The sequence shown here is derived from an EMBL/GenBank/DDBJ whole genome shotgun (WGS) entry which is preliminary data.</text>
</comment>
<dbReference type="Gene3D" id="1.10.357.10">
    <property type="entry name" value="Tetracycline Repressor, domain 2"/>
    <property type="match status" value="1"/>
</dbReference>
<evidence type="ECO:0000256" key="1">
    <source>
        <dbReference type="ARBA" id="ARBA00023015"/>
    </source>
</evidence>
<keyword evidence="1" id="KW-0805">Transcription regulation</keyword>
<dbReference type="InterPro" id="IPR011075">
    <property type="entry name" value="TetR_C"/>
</dbReference>
<dbReference type="SUPFAM" id="SSF46689">
    <property type="entry name" value="Homeodomain-like"/>
    <property type="match status" value="1"/>
</dbReference>
<evidence type="ECO:0000259" key="5">
    <source>
        <dbReference type="PROSITE" id="PS50977"/>
    </source>
</evidence>
<accession>A0ABT5BY70</accession>
<proteinExistence type="predicted"/>
<feature type="DNA-binding region" description="H-T-H motif" evidence="4">
    <location>
        <begin position="29"/>
        <end position="48"/>
    </location>
</feature>
<dbReference type="InterPro" id="IPR001647">
    <property type="entry name" value="HTH_TetR"/>
</dbReference>
<keyword evidence="2 4" id="KW-0238">DNA-binding</keyword>
<evidence type="ECO:0000256" key="2">
    <source>
        <dbReference type="ARBA" id="ARBA00023125"/>
    </source>
</evidence>
<dbReference type="SUPFAM" id="SSF48498">
    <property type="entry name" value="Tetracyclin repressor-like, C-terminal domain"/>
    <property type="match status" value="1"/>
</dbReference>
<keyword evidence="7" id="KW-1185">Reference proteome</keyword>
<feature type="domain" description="HTH tetR-type" evidence="5">
    <location>
        <begin position="6"/>
        <end position="66"/>
    </location>
</feature>
<evidence type="ECO:0000313" key="6">
    <source>
        <dbReference type="EMBL" id="MDC0679111.1"/>
    </source>
</evidence>
<dbReference type="EMBL" id="JAQNDK010000002">
    <property type="protein sequence ID" value="MDC0679111.1"/>
    <property type="molecule type" value="Genomic_DNA"/>
</dbReference>
<evidence type="ECO:0000256" key="3">
    <source>
        <dbReference type="ARBA" id="ARBA00023163"/>
    </source>
</evidence>
<sequence length="194" mass="20739">MARPKEFDRDEVLRRAIPVFWEKGFAGTSTEDLVRAMGIGRQSLYDTFGDKRRLFLEALRAYNADSIASVIKALRAGPTALAALERVLVDLAEEHGAARSLGCMGVNAVCELARDDDEVRALTATSAALLETVLKDVIDDGKAQGDIGSALDSLEAARFLAATLSGMKVQAKAGASTEALRDVAAFAVQSLRPR</sequence>
<dbReference type="Gene3D" id="1.10.10.60">
    <property type="entry name" value="Homeodomain-like"/>
    <property type="match status" value="1"/>
</dbReference>
<protein>
    <submittedName>
        <fullName evidence="6">TetR/AcrR family transcriptional regulator</fullName>
    </submittedName>
</protein>
<dbReference type="Proteomes" id="UP001217485">
    <property type="component" value="Unassembled WGS sequence"/>
</dbReference>